<name>A0A1S4CH84_TOBAC</name>
<keyword evidence="3" id="KW-0238">DNA-binding</keyword>
<dbReference type="GeneID" id="107818822"/>
<evidence type="ECO:0000256" key="1">
    <source>
        <dbReference type="ARBA" id="ARBA00004123"/>
    </source>
</evidence>
<dbReference type="SUPFAM" id="SSF101941">
    <property type="entry name" value="NAC domain"/>
    <property type="match status" value="1"/>
</dbReference>
<keyword evidence="8" id="KW-1185">Reference proteome</keyword>
<organism evidence="8 9">
    <name type="scientific">Nicotiana tabacum</name>
    <name type="common">Common tobacco</name>
    <dbReference type="NCBI Taxonomy" id="4097"/>
    <lineage>
        <taxon>Eukaryota</taxon>
        <taxon>Viridiplantae</taxon>
        <taxon>Streptophyta</taxon>
        <taxon>Embryophyta</taxon>
        <taxon>Tracheophyta</taxon>
        <taxon>Spermatophyta</taxon>
        <taxon>Magnoliopsida</taxon>
        <taxon>eudicotyledons</taxon>
        <taxon>Gunneridae</taxon>
        <taxon>Pentapetalae</taxon>
        <taxon>asterids</taxon>
        <taxon>lamiids</taxon>
        <taxon>Solanales</taxon>
        <taxon>Solanaceae</taxon>
        <taxon>Nicotianoideae</taxon>
        <taxon>Nicotianeae</taxon>
        <taxon>Nicotiana</taxon>
    </lineage>
</organism>
<comment type="subcellular location">
    <subcellularLocation>
        <location evidence="1">Nucleus</location>
    </subcellularLocation>
</comment>
<dbReference type="GO" id="GO:0006355">
    <property type="term" value="P:regulation of DNA-templated transcription"/>
    <property type="evidence" value="ECO:0007669"/>
    <property type="project" value="InterPro"/>
</dbReference>
<evidence type="ECO:0000256" key="4">
    <source>
        <dbReference type="ARBA" id="ARBA00023163"/>
    </source>
</evidence>
<dbReference type="OMA" id="MEGSEFH"/>
<reference evidence="8" key="1">
    <citation type="journal article" date="2014" name="Nat. Commun.">
        <title>The tobacco genome sequence and its comparison with those of tomato and potato.</title>
        <authorList>
            <person name="Sierro N."/>
            <person name="Battey J.N."/>
            <person name="Ouadi S."/>
            <person name="Bakaher N."/>
            <person name="Bovet L."/>
            <person name="Willig A."/>
            <person name="Goepfert S."/>
            <person name="Peitsch M.C."/>
            <person name="Ivanov N.V."/>
        </authorList>
    </citation>
    <scope>NUCLEOTIDE SEQUENCE [LARGE SCALE GENOMIC DNA]</scope>
</reference>
<dbReference type="Proteomes" id="UP000790787">
    <property type="component" value="Chromosome 6"/>
</dbReference>
<dbReference type="OrthoDB" id="1305923at2759"/>
<reference evidence="9" key="2">
    <citation type="submission" date="2025-08" db="UniProtKB">
        <authorList>
            <consortium name="RefSeq"/>
        </authorList>
    </citation>
    <scope>IDENTIFICATION</scope>
    <source>
        <tissue evidence="9">Leaf</tissue>
    </source>
</reference>
<keyword evidence="4" id="KW-0804">Transcription</keyword>
<evidence type="ECO:0000313" key="8">
    <source>
        <dbReference type="Proteomes" id="UP000790787"/>
    </source>
</evidence>
<dbReference type="PANTHER" id="PTHR31989">
    <property type="entry name" value="NAC DOMAIN-CONTAINING PROTEIN 82-RELATED"/>
    <property type="match status" value="1"/>
</dbReference>
<dbReference type="InterPro" id="IPR003441">
    <property type="entry name" value="NAC-dom"/>
</dbReference>
<dbReference type="PROSITE" id="PS51005">
    <property type="entry name" value="NAC"/>
    <property type="match status" value="1"/>
</dbReference>
<evidence type="ECO:0000256" key="6">
    <source>
        <dbReference type="SAM" id="MobiDB-lite"/>
    </source>
</evidence>
<evidence type="ECO:0000256" key="3">
    <source>
        <dbReference type="ARBA" id="ARBA00023125"/>
    </source>
</evidence>
<dbReference type="PaxDb" id="4097-A0A1S4CH84"/>
<evidence type="ECO:0000256" key="5">
    <source>
        <dbReference type="ARBA" id="ARBA00023242"/>
    </source>
</evidence>
<feature type="compositionally biased region" description="Basic and acidic residues" evidence="6">
    <location>
        <begin position="100"/>
        <end position="110"/>
    </location>
</feature>
<dbReference type="RefSeq" id="XP_016500359.1">
    <property type="nucleotide sequence ID" value="XM_016644873.1"/>
</dbReference>
<evidence type="ECO:0000313" key="9">
    <source>
        <dbReference type="RefSeq" id="XP_016500359.1"/>
    </source>
</evidence>
<keyword evidence="2" id="KW-0805">Transcription regulation</keyword>
<gene>
    <name evidence="9" type="primary">LOC107818822</name>
</gene>
<accession>A0A1S4CH84</accession>
<dbReference type="InterPro" id="IPR036093">
    <property type="entry name" value="NAC_dom_sf"/>
</dbReference>
<feature type="domain" description="NAC" evidence="7">
    <location>
        <begin position="13"/>
        <end position="172"/>
    </location>
</feature>
<dbReference type="Pfam" id="PF02365">
    <property type="entry name" value="NAM"/>
    <property type="match status" value="1"/>
</dbReference>
<proteinExistence type="predicted"/>
<sequence length="240" mass="27478">MATKSERRKFSSCTIGTKFQPYNDQDLISYLQKFVCGMPIESDRIRHIDVYGNKKPCELFQDLLGETSTDHVNYIFTQLKKKSDGGKNYNRSITGGGSWKGRDTGKPVRDKEGSVIGLKKTFRFDEESDIGNNQRIVWSMKEYCLSDARLEVLRQRSQIRHEDSVLCSIEKKVNLCKNSQDISSSSSATIYCGWSLYTELTKLPPFDGPFESLTEEELAFFDNPDPGYSHAYENIQEENK</sequence>
<dbReference type="STRING" id="4097.A0A1S4CH84"/>
<evidence type="ECO:0000256" key="2">
    <source>
        <dbReference type="ARBA" id="ARBA00023015"/>
    </source>
</evidence>
<dbReference type="AlphaFoldDB" id="A0A1S4CH84"/>
<dbReference type="GO" id="GO:0005634">
    <property type="term" value="C:nucleus"/>
    <property type="evidence" value="ECO:0007669"/>
    <property type="project" value="UniProtKB-SubCell"/>
</dbReference>
<dbReference type="Gene3D" id="2.170.150.80">
    <property type="entry name" value="NAC domain"/>
    <property type="match status" value="1"/>
</dbReference>
<dbReference type="KEGG" id="nta:107818822"/>
<feature type="region of interest" description="Disordered" evidence="6">
    <location>
        <begin position="91"/>
        <end position="110"/>
    </location>
</feature>
<dbReference type="GO" id="GO:0003677">
    <property type="term" value="F:DNA binding"/>
    <property type="evidence" value="ECO:0007669"/>
    <property type="project" value="UniProtKB-KW"/>
</dbReference>
<keyword evidence="5" id="KW-0539">Nucleus</keyword>
<protein>
    <submittedName>
        <fullName evidence="9">NAC domain-containing protein 2-like</fullName>
    </submittedName>
    <submittedName>
        <fullName evidence="9">NAC domain-containing protein 78-like</fullName>
    </submittedName>
</protein>
<evidence type="ECO:0000259" key="7">
    <source>
        <dbReference type="PROSITE" id="PS51005"/>
    </source>
</evidence>